<dbReference type="InterPro" id="IPR009781">
    <property type="entry name" value="DUF1345"/>
</dbReference>
<dbReference type="EMBL" id="QOWE01000022">
    <property type="protein sequence ID" value="RCR67124.1"/>
    <property type="molecule type" value="Genomic_DNA"/>
</dbReference>
<dbReference type="Proteomes" id="UP000253383">
    <property type="component" value="Unassembled WGS sequence"/>
</dbReference>
<accession>A0A368JKB4</accession>
<proteinExistence type="predicted"/>
<feature type="transmembrane region" description="Helical" evidence="1">
    <location>
        <begin position="113"/>
        <end position="133"/>
    </location>
</feature>
<evidence type="ECO:0000256" key="1">
    <source>
        <dbReference type="SAM" id="Phobius"/>
    </source>
</evidence>
<dbReference type="OrthoDB" id="64737at2"/>
<keyword evidence="1" id="KW-1133">Transmembrane helix</keyword>
<evidence type="ECO:0000313" key="2">
    <source>
        <dbReference type="EMBL" id="RCR67124.1"/>
    </source>
</evidence>
<dbReference type="Pfam" id="PF07077">
    <property type="entry name" value="DUF1345"/>
    <property type="match status" value="1"/>
</dbReference>
<gene>
    <name evidence="2" type="ORF">DUE52_23355</name>
</gene>
<name>A0A368JKB4_9BACT</name>
<dbReference type="RefSeq" id="WP_114408611.1">
    <property type="nucleotide sequence ID" value="NZ_QOWE01000022.1"/>
</dbReference>
<comment type="caution">
    <text evidence="2">The sequence shown here is derived from an EMBL/GenBank/DDBJ whole genome shotgun (WGS) entry which is preliminary data.</text>
</comment>
<evidence type="ECO:0000313" key="3">
    <source>
        <dbReference type="Proteomes" id="UP000253383"/>
    </source>
</evidence>
<sequence length="218" mass="24630">MKKKPNRRPALTAFYRSLIALVVGILIWILTGKWFVWQTRFLLSCLGYALTVLGFVWFIIRWADARQMAQREDNSRVAIFLFTIGAALISLFAVVVLLGSLKQLDPSEASRHVVLSGFTVVGAWTLIHSIFTLHYAHLYYYDANDTRQVGGLEFPGKVPPDYLDFAYFSFVVGMTCQVSDVTVTSQRIRRMTLLHGVLSFLFNTLIIALSINTISSLL</sequence>
<keyword evidence="1" id="KW-0472">Membrane</keyword>
<feature type="transmembrane region" description="Helical" evidence="1">
    <location>
        <begin position="41"/>
        <end position="60"/>
    </location>
</feature>
<protein>
    <submittedName>
        <fullName evidence="2">DUF1345 domain-containing protein</fullName>
    </submittedName>
</protein>
<feature type="transmembrane region" description="Helical" evidence="1">
    <location>
        <begin position="80"/>
        <end position="101"/>
    </location>
</feature>
<feature type="transmembrane region" description="Helical" evidence="1">
    <location>
        <begin position="12"/>
        <end position="35"/>
    </location>
</feature>
<reference evidence="2 3" key="1">
    <citation type="submission" date="2018-07" db="EMBL/GenBank/DDBJ databases">
        <title>Genome analysis of Larkinella rosea.</title>
        <authorList>
            <person name="Zhou Z."/>
            <person name="Wang G."/>
        </authorList>
    </citation>
    <scope>NUCLEOTIDE SEQUENCE [LARGE SCALE GENOMIC DNA]</scope>
    <source>
        <strain evidence="3">zzj9</strain>
    </source>
</reference>
<feature type="transmembrane region" description="Helical" evidence="1">
    <location>
        <begin position="193"/>
        <end position="214"/>
    </location>
</feature>
<keyword evidence="1" id="KW-0812">Transmembrane</keyword>
<dbReference type="AlphaFoldDB" id="A0A368JKB4"/>
<keyword evidence="3" id="KW-1185">Reference proteome</keyword>
<organism evidence="2 3">
    <name type="scientific">Larkinella punicea</name>
    <dbReference type="NCBI Taxonomy" id="2315727"/>
    <lineage>
        <taxon>Bacteria</taxon>
        <taxon>Pseudomonadati</taxon>
        <taxon>Bacteroidota</taxon>
        <taxon>Cytophagia</taxon>
        <taxon>Cytophagales</taxon>
        <taxon>Spirosomataceae</taxon>
        <taxon>Larkinella</taxon>
    </lineage>
</organism>